<dbReference type="RefSeq" id="XP_010785159.1">
    <property type="nucleotide sequence ID" value="XM_010786857.1"/>
</dbReference>
<name>A0A6I9P3W6_9TELE</name>
<sequence length="354" mass="39388">MDHLKKLEIYIPLEAEVKSIPLSSLPNSVIRRMDLPSDPRPLSDSPEGIWIHPAVIRRKGQKLTSPTGNCENMTSLLGKETRGDPGPFEMSFVSANLTAYRLLRDNMPGESISADTAHAYPLPQGSAPHMYKDAVVIFHGRVYLSSRNHSQKRRRKGKHEPQPASQASIPKNKALRKAESSRRSLQASLEHANIELQGNTSCFIRPQKSQKQQEDVLTNTDNHPTTDKELLHEEKKKSTTCKVTQSKNKKRSDVSSSKTAHSVLQSSAVVHKVDNPSHGYTAADPGPSWLQPAFETQDLGNEESHCLQLDSNAKNMAATEEQSREFDLLAKEEEISLLQAKLRRLSKTGPPLSE</sequence>
<protein>
    <submittedName>
        <fullName evidence="3 4">Uncharacterized protein LOC104959014 isoform X1</fullName>
    </submittedName>
</protein>
<evidence type="ECO:0000313" key="3">
    <source>
        <dbReference type="RefSeq" id="XP_010785158.1"/>
    </source>
</evidence>
<gene>
    <name evidence="3 4" type="primary">LOC104959014</name>
</gene>
<accession>A0A6I9P3W6</accession>
<dbReference type="GeneID" id="104959014"/>
<dbReference type="Proteomes" id="UP000504611">
    <property type="component" value="Unplaced"/>
</dbReference>
<dbReference type="KEGG" id="ncc:104959014"/>
<organism evidence="2 4">
    <name type="scientific">Notothenia coriiceps</name>
    <name type="common">black rockcod</name>
    <dbReference type="NCBI Taxonomy" id="8208"/>
    <lineage>
        <taxon>Eukaryota</taxon>
        <taxon>Metazoa</taxon>
        <taxon>Chordata</taxon>
        <taxon>Craniata</taxon>
        <taxon>Vertebrata</taxon>
        <taxon>Euteleostomi</taxon>
        <taxon>Actinopterygii</taxon>
        <taxon>Neopterygii</taxon>
        <taxon>Teleostei</taxon>
        <taxon>Neoteleostei</taxon>
        <taxon>Acanthomorphata</taxon>
        <taxon>Eupercaria</taxon>
        <taxon>Perciformes</taxon>
        <taxon>Notothenioidei</taxon>
        <taxon>Nototheniidae</taxon>
        <taxon>Notothenia</taxon>
    </lineage>
</organism>
<feature type="compositionally biased region" description="Basic residues" evidence="1">
    <location>
        <begin position="149"/>
        <end position="158"/>
    </location>
</feature>
<feature type="compositionally biased region" description="Polar residues" evidence="1">
    <location>
        <begin position="207"/>
        <end position="223"/>
    </location>
</feature>
<evidence type="ECO:0000256" key="1">
    <source>
        <dbReference type="SAM" id="MobiDB-lite"/>
    </source>
</evidence>
<evidence type="ECO:0000313" key="4">
    <source>
        <dbReference type="RefSeq" id="XP_010785159.1"/>
    </source>
</evidence>
<dbReference type="AlphaFoldDB" id="A0A6I9P3W6"/>
<feature type="region of interest" description="Disordered" evidence="1">
    <location>
        <begin position="207"/>
        <end position="263"/>
    </location>
</feature>
<feature type="region of interest" description="Disordered" evidence="1">
    <location>
        <begin position="145"/>
        <end position="186"/>
    </location>
</feature>
<evidence type="ECO:0000313" key="2">
    <source>
        <dbReference type="Proteomes" id="UP000504611"/>
    </source>
</evidence>
<keyword evidence="2" id="KW-1185">Reference proteome</keyword>
<proteinExistence type="predicted"/>
<reference evidence="3 4" key="1">
    <citation type="submission" date="2025-04" db="UniProtKB">
        <authorList>
            <consortium name="RefSeq"/>
        </authorList>
    </citation>
    <scope>IDENTIFICATION</scope>
    <source>
        <tissue evidence="3 4">Muscle</tissue>
    </source>
</reference>
<feature type="compositionally biased region" description="Polar residues" evidence="1">
    <location>
        <begin position="254"/>
        <end position="263"/>
    </location>
</feature>
<feature type="compositionally biased region" description="Basic and acidic residues" evidence="1">
    <location>
        <begin position="224"/>
        <end position="237"/>
    </location>
</feature>
<dbReference type="OrthoDB" id="8893791at2759"/>
<dbReference type="RefSeq" id="XP_010785158.1">
    <property type="nucleotide sequence ID" value="XM_010786856.1"/>
</dbReference>